<dbReference type="Gene3D" id="1.10.10.10">
    <property type="entry name" value="Winged helix-like DNA-binding domain superfamily/Winged helix DNA-binding domain"/>
    <property type="match status" value="1"/>
</dbReference>
<accession>A0ABM9D6S4</accession>
<evidence type="ECO:0000313" key="3">
    <source>
        <dbReference type="EMBL" id="CAH2030093.1"/>
    </source>
</evidence>
<feature type="domain" description="Methylated-DNA-[protein]-cysteine S-methyltransferase DNA binding" evidence="2">
    <location>
        <begin position="11"/>
        <end position="88"/>
    </location>
</feature>
<dbReference type="RefSeq" id="WP_305731057.1">
    <property type="nucleotide sequence ID" value="NZ_OW150024.1"/>
</dbReference>
<evidence type="ECO:0000256" key="1">
    <source>
        <dbReference type="ARBA" id="ARBA00022763"/>
    </source>
</evidence>
<evidence type="ECO:0000313" key="4">
    <source>
        <dbReference type="Proteomes" id="UP001295463"/>
    </source>
</evidence>
<keyword evidence="1" id="KW-0227">DNA damage</keyword>
<keyword evidence="4" id="KW-1185">Reference proteome</keyword>
<organism evidence="3 4">
    <name type="scientific">Trichlorobacter ammonificans</name>
    <dbReference type="NCBI Taxonomy" id="2916410"/>
    <lineage>
        <taxon>Bacteria</taxon>
        <taxon>Pseudomonadati</taxon>
        <taxon>Thermodesulfobacteriota</taxon>
        <taxon>Desulfuromonadia</taxon>
        <taxon>Geobacterales</taxon>
        <taxon>Geobacteraceae</taxon>
        <taxon>Trichlorobacter</taxon>
    </lineage>
</organism>
<gene>
    <name evidence="3" type="ORF">GEAMG1_0271</name>
</gene>
<reference evidence="3 4" key="1">
    <citation type="submission" date="2022-03" db="EMBL/GenBank/DDBJ databases">
        <authorList>
            <person name="Koch H."/>
        </authorList>
    </citation>
    <scope>NUCLEOTIDE SEQUENCE [LARGE SCALE GENOMIC DNA]</scope>
    <source>
        <strain evidence="3 4">G1</strain>
    </source>
</reference>
<dbReference type="InterPro" id="IPR052520">
    <property type="entry name" value="ATL_DNA_repair"/>
</dbReference>
<dbReference type="EMBL" id="OW150024">
    <property type="protein sequence ID" value="CAH2030093.1"/>
    <property type="molecule type" value="Genomic_DNA"/>
</dbReference>
<evidence type="ECO:0000259" key="2">
    <source>
        <dbReference type="Pfam" id="PF01035"/>
    </source>
</evidence>
<protein>
    <submittedName>
        <fullName evidence="3">DNA base-flipping protein</fullName>
    </submittedName>
</protein>
<dbReference type="PANTHER" id="PTHR42942:SF1">
    <property type="entry name" value="ALKYLTRANSFERASE-LIKE PROTEIN 1"/>
    <property type="match status" value="1"/>
</dbReference>
<dbReference type="Proteomes" id="UP001295463">
    <property type="component" value="Chromosome"/>
</dbReference>
<dbReference type="InterPro" id="IPR036388">
    <property type="entry name" value="WH-like_DNA-bd_sf"/>
</dbReference>
<dbReference type="SUPFAM" id="SSF46767">
    <property type="entry name" value="Methylated DNA-protein cysteine methyltransferase, C-terminal domain"/>
    <property type="match status" value="1"/>
</dbReference>
<sequence>MTSGSVRTLYGRIYALVHQVPPGRVTTYGRIARLLGCTARTVGFAMAALPAGHDVPWQRVINSRGMVSPRRTGDGTLIQRLALESEGVRFDEHGRIELAVYGWQPARADTDDDGLPP</sequence>
<dbReference type="Pfam" id="PF01035">
    <property type="entry name" value="DNA_binding_1"/>
    <property type="match status" value="1"/>
</dbReference>
<dbReference type="CDD" id="cd06445">
    <property type="entry name" value="ATase"/>
    <property type="match status" value="1"/>
</dbReference>
<dbReference type="InterPro" id="IPR014048">
    <property type="entry name" value="MethylDNA_cys_MeTrfase_DNA-bd"/>
</dbReference>
<dbReference type="InterPro" id="IPR036217">
    <property type="entry name" value="MethylDNA_cys_MeTrfase_DNAb"/>
</dbReference>
<dbReference type="PANTHER" id="PTHR42942">
    <property type="entry name" value="6-O-METHYLGUANINE DNA METHYLTRANSFERASE"/>
    <property type="match status" value="1"/>
</dbReference>
<proteinExistence type="predicted"/>
<name>A0ABM9D6S4_9BACT</name>